<accession>A0A9P5SUL3</accession>
<dbReference type="Proteomes" id="UP000696485">
    <property type="component" value="Unassembled WGS sequence"/>
</dbReference>
<comment type="caution">
    <text evidence="2">The sequence shown here is derived from an EMBL/GenBank/DDBJ whole genome shotgun (WGS) entry which is preliminary data.</text>
</comment>
<feature type="region of interest" description="Disordered" evidence="1">
    <location>
        <begin position="341"/>
        <end position="382"/>
    </location>
</feature>
<feature type="compositionally biased region" description="Basic and acidic residues" evidence="1">
    <location>
        <begin position="194"/>
        <end position="209"/>
    </location>
</feature>
<evidence type="ECO:0000313" key="2">
    <source>
        <dbReference type="EMBL" id="KAF9338276.1"/>
    </source>
</evidence>
<feature type="compositionally biased region" description="Polar residues" evidence="1">
    <location>
        <begin position="106"/>
        <end position="121"/>
    </location>
</feature>
<keyword evidence="3" id="KW-1185">Reference proteome</keyword>
<dbReference type="EMBL" id="JAAAUY010000004">
    <property type="protein sequence ID" value="KAF9338276.1"/>
    <property type="molecule type" value="Genomic_DNA"/>
</dbReference>
<name>A0A9P5SUL3_9FUNG</name>
<evidence type="ECO:0000256" key="1">
    <source>
        <dbReference type="SAM" id="MobiDB-lite"/>
    </source>
</evidence>
<protein>
    <submittedName>
        <fullName evidence="2">Uncharacterized protein</fullName>
    </submittedName>
</protein>
<evidence type="ECO:0000313" key="3">
    <source>
        <dbReference type="Proteomes" id="UP000696485"/>
    </source>
</evidence>
<feature type="compositionally biased region" description="Polar residues" evidence="1">
    <location>
        <begin position="341"/>
        <end position="374"/>
    </location>
</feature>
<gene>
    <name evidence="2" type="ORF">BG006_006618</name>
</gene>
<reference evidence="2" key="1">
    <citation type="journal article" date="2020" name="Fungal Divers.">
        <title>Resolving the Mortierellaceae phylogeny through synthesis of multi-gene phylogenetics and phylogenomics.</title>
        <authorList>
            <person name="Vandepol N."/>
            <person name="Liber J."/>
            <person name="Desiro A."/>
            <person name="Na H."/>
            <person name="Kennedy M."/>
            <person name="Barry K."/>
            <person name="Grigoriev I.V."/>
            <person name="Miller A.N."/>
            <person name="O'Donnell K."/>
            <person name="Stajich J.E."/>
            <person name="Bonito G."/>
        </authorList>
    </citation>
    <scope>NUCLEOTIDE SEQUENCE</scope>
    <source>
        <strain evidence="2">NVP1</strain>
    </source>
</reference>
<feature type="region of interest" description="Disordered" evidence="1">
    <location>
        <begin position="106"/>
        <end position="218"/>
    </location>
</feature>
<proteinExistence type="predicted"/>
<sequence>MASRPNKIMAERDVMEKISALEEALLTCSPNKMRDPCYSYLGSRPREPTNSHIETLQIWITSTSYVDYYTKISLRLNGLKSLYESERLKAIREAEQLQARQTHWPFNNQCPTKGPSSSSPFGRSHLLSGRTKGSSVHDFRPHKQRPGDFSVHFTPHEPPSFRAKNNLRPWATSSGGVESQSPGESSRGNSSYDASRDASEVIREGHESSSSEGSSLHSQYEAGLNQVGQYHTGSNVSDDEYGTGMEHEIYPVTPEYQPLSMPPTPLPNLGMPTFFEPAIPVLNPNLAMTELAQNWNASRDSTSNAPFHSPMYDSLYSDAVFANSSGYYAGIELPAYVPSPNASSTATDVPSLTIGTCDSQPSPSTATDNATSAFDSDEEYDC</sequence>
<feature type="compositionally biased region" description="Polar residues" evidence="1">
    <location>
        <begin position="171"/>
        <end position="193"/>
    </location>
</feature>
<dbReference type="AlphaFoldDB" id="A0A9P5SUL3"/>
<organism evidence="2 3">
    <name type="scientific">Podila minutissima</name>
    <dbReference type="NCBI Taxonomy" id="64525"/>
    <lineage>
        <taxon>Eukaryota</taxon>
        <taxon>Fungi</taxon>
        <taxon>Fungi incertae sedis</taxon>
        <taxon>Mucoromycota</taxon>
        <taxon>Mortierellomycotina</taxon>
        <taxon>Mortierellomycetes</taxon>
        <taxon>Mortierellales</taxon>
        <taxon>Mortierellaceae</taxon>
        <taxon>Podila</taxon>
    </lineage>
</organism>